<reference evidence="4" key="1">
    <citation type="submission" date="2015-03" db="EMBL/GenBank/DDBJ databases">
        <authorList>
            <person name="Urmite Genomes"/>
        </authorList>
    </citation>
    <scope>NUCLEOTIDE SEQUENCE [LARGE SCALE GENOMIC DNA]</scope>
    <source>
        <strain evidence="4">Arc-Hr</strain>
    </source>
</reference>
<dbReference type="InterPro" id="IPR013785">
    <property type="entry name" value="Aldolase_TIM"/>
</dbReference>
<dbReference type="PANTHER" id="PTHR47916:SF1">
    <property type="entry name" value="3-HYDROXY-5-PHOSPHONOOXYPENTANE-2,4-DIONE THIOLASE"/>
    <property type="match status" value="1"/>
</dbReference>
<evidence type="ECO:0000256" key="2">
    <source>
        <dbReference type="ARBA" id="ARBA00013068"/>
    </source>
</evidence>
<evidence type="ECO:0000256" key="1">
    <source>
        <dbReference type="ARBA" id="ARBA00008116"/>
    </source>
</evidence>
<evidence type="ECO:0000313" key="3">
    <source>
        <dbReference type="EMBL" id="CQR48675.1"/>
    </source>
</evidence>
<dbReference type="GO" id="GO:0004332">
    <property type="term" value="F:fructose-bisphosphate aldolase activity"/>
    <property type="evidence" value="ECO:0007669"/>
    <property type="project" value="UniProtKB-EC"/>
</dbReference>
<dbReference type="RefSeq" id="WP_042666448.1">
    <property type="nucleotide sequence ID" value="NZ_CABLRR010000001.1"/>
</dbReference>
<dbReference type="SMART" id="SM01133">
    <property type="entry name" value="DeoC"/>
    <property type="match status" value="1"/>
</dbReference>
<sequence length="258" mass="27635">MTDQPLGRSVTVAIDHGLHWGSLEGFEDPAALLDTVLDAGPDGILASVPFLKRFEDRIDAADVHTIGTLDLLYDSTMPGDIENAEIHSQVFSVEDCADVADAAKVALVFGRESPDVLKENAEFVAAAAEDCDDAGIPLIVEPTLWGQRADDEFDTDYLVNANRLGFELGADILKTPYPPTGFERIVHNAPVPTYIAGGPAVETDREVLEMVHGAVEAGSQGVMFGRNVWQRDDPAAIIDALSAIVHEGATIEEAETLL</sequence>
<accession>A0A0D6JM24</accession>
<evidence type="ECO:0000313" key="4">
    <source>
        <dbReference type="Proteomes" id="UP000198902"/>
    </source>
</evidence>
<organism evidence="3 4">
    <name type="scientific">Haloferax massiliensis</name>
    <dbReference type="NCBI Taxonomy" id="1476858"/>
    <lineage>
        <taxon>Archaea</taxon>
        <taxon>Methanobacteriati</taxon>
        <taxon>Methanobacteriota</taxon>
        <taxon>Stenosarchaea group</taxon>
        <taxon>Halobacteria</taxon>
        <taxon>Halobacteriales</taxon>
        <taxon>Haloferacaceae</taxon>
        <taxon>Haloferax</taxon>
    </lineage>
</organism>
<dbReference type="Proteomes" id="UP000198902">
    <property type="component" value="Unassembled WGS sequence"/>
</dbReference>
<dbReference type="OrthoDB" id="50091at2157"/>
<gene>
    <name evidence="3" type="primary">lsrF</name>
    <name evidence="3" type="ORF">BN996_00122</name>
</gene>
<dbReference type="Gene3D" id="3.20.20.70">
    <property type="entry name" value="Aldolase class I"/>
    <property type="match status" value="1"/>
</dbReference>
<dbReference type="Pfam" id="PF01791">
    <property type="entry name" value="DeoC"/>
    <property type="match status" value="1"/>
</dbReference>
<dbReference type="PANTHER" id="PTHR47916">
    <property type="entry name" value="FRUCTOSE-BISPHOSPHATE ALDOLASE CLASS 1"/>
    <property type="match status" value="1"/>
</dbReference>
<dbReference type="InterPro" id="IPR041720">
    <property type="entry name" value="FbaB-like"/>
</dbReference>
<dbReference type="AlphaFoldDB" id="A0A0D6JM24"/>
<dbReference type="InterPro" id="IPR002915">
    <property type="entry name" value="DeoC/FbaB/LacD_aldolase"/>
</dbReference>
<keyword evidence="4" id="KW-1185">Reference proteome</keyword>
<name>A0A0D6JM24_9EURY</name>
<dbReference type="InterPro" id="IPR050456">
    <property type="entry name" value="DeoC/FbaB_aldolase"/>
</dbReference>
<dbReference type="PIRSF" id="PIRSF038992">
    <property type="entry name" value="Aldolase_Ia"/>
    <property type="match status" value="1"/>
</dbReference>
<comment type="similarity">
    <text evidence="1">Belongs to the DeoC/FbaB aldolase family.</text>
</comment>
<dbReference type="EC" id="4.1.2.13" evidence="2"/>
<dbReference type="EMBL" id="CSTE01000001">
    <property type="protein sequence ID" value="CQR48675.1"/>
    <property type="molecule type" value="Genomic_DNA"/>
</dbReference>
<dbReference type="SUPFAM" id="SSF51569">
    <property type="entry name" value="Aldolase"/>
    <property type="match status" value="1"/>
</dbReference>
<protein>
    <recommendedName>
        <fullName evidence="2">fructose-bisphosphate aldolase</fullName>
        <ecNumber evidence="2">4.1.2.13</ecNumber>
    </recommendedName>
</protein>
<proteinExistence type="inferred from homology"/>